<dbReference type="EMBL" id="QMFB01000033">
    <property type="protein sequence ID" value="RAV12530.1"/>
    <property type="molecule type" value="Genomic_DNA"/>
</dbReference>
<keyword evidence="2" id="KW-1185">Reference proteome</keyword>
<comment type="caution">
    <text evidence="1">The sequence shown here is derived from an EMBL/GenBank/DDBJ whole genome shotgun (WGS) entry which is preliminary data.</text>
</comment>
<organism evidence="1 2">
    <name type="scientific">Paenibacillus contaminans</name>
    <dbReference type="NCBI Taxonomy" id="450362"/>
    <lineage>
        <taxon>Bacteria</taxon>
        <taxon>Bacillati</taxon>
        <taxon>Bacillota</taxon>
        <taxon>Bacilli</taxon>
        <taxon>Bacillales</taxon>
        <taxon>Paenibacillaceae</taxon>
        <taxon>Paenibacillus</taxon>
    </lineage>
</organism>
<sequence length="220" mass="25304">MNGIRNFLGKHIDVNISGKGVFTGLLIDLGSDILVMHNGFHYLYIPLVHIQSVKLGMTDLAISELSEQPIENHAEPISYRKILVNAKGLFLEIYTSGGHSIHGYLTGIMNDYFVFYSPVYHTVFISMNHLKYLIPYQQDMTPYSLNQEYFPVKPSNITLSRTFEQQIKKLEGKFVVLDMDEHPRKIGLLKSFEDQQLELVTANGDTYYWNMHHIKTVHLP</sequence>
<dbReference type="RefSeq" id="WP_113035673.1">
    <property type="nucleotide sequence ID" value="NZ_QMFB01000033.1"/>
</dbReference>
<gene>
    <name evidence="1" type="ORF">DQG23_34685</name>
</gene>
<dbReference type="Proteomes" id="UP000250369">
    <property type="component" value="Unassembled WGS sequence"/>
</dbReference>
<reference evidence="1 2" key="1">
    <citation type="journal article" date="2009" name="Int. J. Syst. Evol. Microbiol.">
        <title>Paenibacillus contaminans sp. nov., isolated from a contaminated laboratory plate.</title>
        <authorList>
            <person name="Chou J.H."/>
            <person name="Lee J.H."/>
            <person name="Lin M.C."/>
            <person name="Chang P.S."/>
            <person name="Arun A.B."/>
            <person name="Young C.C."/>
            <person name="Chen W.M."/>
        </authorList>
    </citation>
    <scope>NUCLEOTIDE SEQUENCE [LARGE SCALE GENOMIC DNA]</scope>
    <source>
        <strain evidence="1 2">CKOBP-6</strain>
    </source>
</reference>
<dbReference type="OrthoDB" id="2716151at2"/>
<accession>A0A329LZ00</accession>
<evidence type="ECO:0000313" key="2">
    <source>
        <dbReference type="Proteomes" id="UP000250369"/>
    </source>
</evidence>
<protein>
    <submittedName>
        <fullName evidence="1">DUF2642 domain-containing protein</fullName>
    </submittedName>
</protein>
<evidence type="ECO:0000313" key="1">
    <source>
        <dbReference type="EMBL" id="RAV12530.1"/>
    </source>
</evidence>
<proteinExistence type="predicted"/>
<name>A0A329LZ00_9BACL</name>
<dbReference type="AlphaFoldDB" id="A0A329LZ00"/>